<gene>
    <name evidence="2" type="ORF">CR201_G0024959</name>
</gene>
<sequence length="62" mass="7048">EQQWKPSMYSSITPVSFPSPLTEKPIGKVRMNLLLSDTMIGASWLLFLFALSYFGEIIKLII</sequence>
<name>A0A2J8UUJ6_PONAB</name>
<reference evidence="2" key="1">
    <citation type="submission" date="2017-12" db="EMBL/GenBank/DDBJ databases">
        <title>High-resolution comparative analysis of great ape genomes.</title>
        <authorList>
            <person name="Pollen A."/>
            <person name="Hastie A."/>
            <person name="Hormozdiari F."/>
            <person name="Dougherty M."/>
            <person name="Liu R."/>
            <person name="Chaisson M."/>
            <person name="Hoppe E."/>
            <person name="Hill C."/>
            <person name="Pang A."/>
            <person name="Hillier L."/>
            <person name="Baker C."/>
            <person name="Armstrong J."/>
            <person name="Shendure J."/>
            <person name="Paten B."/>
            <person name="Wilson R."/>
            <person name="Chao H."/>
            <person name="Schneider V."/>
            <person name="Ventura M."/>
            <person name="Kronenberg Z."/>
            <person name="Murali S."/>
            <person name="Gordon D."/>
            <person name="Cantsilieris S."/>
            <person name="Munson K."/>
            <person name="Nelson B."/>
            <person name="Raja A."/>
            <person name="Underwood J."/>
            <person name="Diekhans M."/>
            <person name="Fiddes I."/>
            <person name="Haussler D."/>
            <person name="Eichler E."/>
        </authorList>
    </citation>
    <scope>NUCLEOTIDE SEQUENCE [LARGE SCALE GENOMIC DNA]</scope>
    <source>
        <strain evidence="2">Susie</strain>
    </source>
</reference>
<comment type="caution">
    <text evidence="2">The sequence shown here is derived from an EMBL/GenBank/DDBJ whole genome shotgun (WGS) entry which is preliminary data.</text>
</comment>
<keyword evidence="1" id="KW-0812">Transmembrane</keyword>
<evidence type="ECO:0000313" key="2">
    <source>
        <dbReference type="EMBL" id="PNJ48940.1"/>
    </source>
</evidence>
<feature type="non-terminal residue" evidence="2">
    <location>
        <position position="1"/>
    </location>
</feature>
<organism evidence="2">
    <name type="scientific">Pongo abelii</name>
    <name type="common">Sumatran orangutan</name>
    <name type="synonym">Pongo pygmaeus abelii</name>
    <dbReference type="NCBI Taxonomy" id="9601"/>
    <lineage>
        <taxon>Eukaryota</taxon>
        <taxon>Metazoa</taxon>
        <taxon>Chordata</taxon>
        <taxon>Craniata</taxon>
        <taxon>Vertebrata</taxon>
        <taxon>Euteleostomi</taxon>
        <taxon>Mammalia</taxon>
        <taxon>Eutheria</taxon>
        <taxon>Euarchontoglires</taxon>
        <taxon>Primates</taxon>
        <taxon>Haplorrhini</taxon>
        <taxon>Catarrhini</taxon>
        <taxon>Hominidae</taxon>
        <taxon>Pongo</taxon>
    </lineage>
</organism>
<accession>A0A2J8UUJ6</accession>
<keyword evidence="1" id="KW-0472">Membrane</keyword>
<keyword evidence="1" id="KW-1133">Transmembrane helix</keyword>
<dbReference type="EMBL" id="NDHI03003443">
    <property type="protein sequence ID" value="PNJ48940.1"/>
    <property type="molecule type" value="Genomic_DNA"/>
</dbReference>
<protein>
    <submittedName>
        <fullName evidence="2">RASGEF1B isoform 11</fullName>
    </submittedName>
</protein>
<evidence type="ECO:0000256" key="1">
    <source>
        <dbReference type="SAM" id="Phobius"/>
    </source>
</evidence>
<proteinExistence type="predicted"/>
<dbReference type="AlphaFoldDB" id="A0A2J8UUJ6"/>
<feature type="transmembrane region" description="Helical" evidence="1">
    <location>
        <begin position="33"/>
        <end position="54"/>
    </location>
</feature>